<dbReference type="Gene3D" id="3.30.70.1290">
    <property type="entry name" value="Transposase IS200-like"/>
    <property type="match status" value="1"/>
</dbReference>
<dbReference type="Pfam" id="PF01797">
    <property type="entry name" value="Y1_Tnp"/>
    <property type="match status" value="1"/>
</dbReference>
<dbReference type="InterPro" id="IPR002686">
    <property type="entry name" value="Transposase_17"/>
</dbReference>
<evidence type="ECO:0000259" key="1">
    <source>
        <dbReference type="SMART" id="SM01321"/>
    </source>
</evidence>
<dbReference type="GO" id="GO:0006313">
    <property type="term" value="P:DNA transposition"/>
    <property type="evidence" value="ECO:0007669"/>
    <property type="project" value="InterPro"/>
</dbReference>
<accession>G5GKW5</accession>
<keyword evidence="3" id="KW-1185">Reference proteome</keyword>
<proteinExistence type="predicted"/>
<protein>
    <recommendedName>
        <fullName evidence="1">Transposase IS200-like domain-containing protein</fullName>
    </recommendedName>
</protein>
<dbReference type="NCBIfam" id="NF033573">
    <property type="entry name" value="transpos_IS200"/>
    <property type="match status" value="1"/>
</dbReference>
<dbReference type="SMART" id="SM01321">
    <property type="entry name" value="Y1_Tnp"/>
    <property type="match status" value="1"/>
</dbReference>
<dbReference type="GO" id="GO:0004803">
    <property type="term" value="F:transposase activity"/>
    <property type="evidence" value="ECO:0007669"/>
    <property type="project" value="InterPro"/>
</dbReference>
<dbReference type="EMBL" id="ACZL01000050">
    <property type="protein sequence ID" value="EHI54623.1"/>
    <property type="molecule type" value="Genomic_DNA"/>
</dbReference>
<dbReference type="HOGENOM" id="CLU_101320_0_1_9"/>
<dbReference type="PATRIC" id="fig|679200.3.peg.2322"/>
<gene>
    <name evidence="2" type="ORF">HMPREF9333_02210</name>
</gene>
<reference evidence="2 3" key="1">
    <citation type="submission" date="2011-08" db="EMBL/GenBank/DDBJ databases">
        <title>The Genome Sequence of Johnsonella ignava ATCC 51276.</title>
        <authorList>
            <consortium name="The Broad Institute Genome Sequencing Platform"/>
            <person name="Earl A."/>
            <person name="Ward D."/>
            <person name="Feldgarden M."/>
            <person name="Gevers D."/>
            <person name="Izard J."/>
            <person name="Blanton J.M."/>
            <person name="Baranova O.V."/>
            <person name="Dewhirst F.E."/>
            <person name="Young S.K."/>
            <person name="Zeng Q."/>
            <person name="Gargeya S."/>
            <person name="Fitzgerald M."/>
            <person name="Haas B."/>
            <person name="Abouelleil A."/>
            <person name="Alvarado L."/>
            <person name="Arachchi H.M."/>
            <person name="Berlin A."/>
            <person name="Brown A."/>
            <person name="Chapman S.B."/>
            <person name="Chen Z."/>
            <person name="Dunbar C."/>
            <person name="Freedman E."/>
            <person name="Gearin G."/>
            <person name="Gellesch M."/>
            <person name="Goldberg J."/>
            <person name="Griggs A."/>
            <person name="Gujja S."/>
            <person name="Heiman D."/>
            <person name="Howarth C."/>
            <person name="Larson L."/>
            <person name="Lui A."/>
            <person name="MacDonald P.J.P."/>
            <person name="Montmayeur A."/>
            <person name="Murphy C."/>
            <person name="Neiman D."/>
            <person name="Pearson M."/>
            <person name="Priest M."/>
            <person name="Roberts A."/>
            <person name="Saif S."/>
            <person name="Shea T."/>
            <person name="Shenoy N."/>
            <person name="Sisk P."/>
            <person name="Stolte C."/>
            <person name="Sykes S."/>
            <person name="Wortman J."/>
            <person name="Nusbaum C."/>
            <person name="Birren B."/>
        </authorList>
    </citation>
    <scope>NUCLEOTIDE SEQUENCE [LARGE SCALE GENOMIC DNA]</scope>
    <source>
        <strain evidence="2 3">ATCC 51276</strain>
    </source>
</reference>
<dbReference type="InterPro" id="IPR036515">
    <property type="entry name" value="Transposase_17_sf"/>
</dbReference>
<dbReference type="PANTHER" id="PTHR33360:SF2">
    <property type="entry name" value="TRANSPOSASE FOR INSERTION SEQUENCE ELEMENT IS200"/>
    <property type="match status" value="1"/>
</dbReference>
<dbReference type="Proteomes" id="UP000003011">
    <property type="component" value="Unassembled WGS sequence"/>
</dbReference>
<evidence type="ECO:0000313" key="2">
    <source>
        <dbReference type="EMBL" id="EHI54623.1"/>
    </source>
</evidence>
<evidence type="ECO:0000313" key="3">
    <source>
        <dbReference type="Proteomes" id="UP000003011"/>
    </source>
</evidence>
<name>G5GKW5_9FIRM</name>
<feature type="domain" description="Transposase IS200-like" evidence="1">
    <location>
        <begin position="1"/>
        <end position="102"/>
    </location>
</feature>
<dbReference type="GO" id="GO:0003677">
    <property type="term" value="F:DNA binding"/>
    <property type="evidence" value="ECO:0007669"/>
    <property type="project" value="InterPro"/>
</dbReference>
<dbReference type="eggNOG" id="COG1943">
    <property type="taxonomic scope" value="Bacteria"/>
</dbReference>
<sequence>MYGETKKDLVEIIKKLCEMKQVNLIDGRVCIDHIHMYAAIPPKMSVSEFMLYLKGKSALMLFDRHPEYRNKWGERHFWARGYYVSTVGNVNEETIIKYIQEQEENDKLEEARK</sequence>
<dbReference type="PANTHER" id="PTHR33360">
    <property type="entry name" value="TRANSPOSASE FOR INSERTION SEQUENCE ELEMENT IS200"/>
    <property type="match status" value="1"/>
</dbReference>
<comment type="caution">
    <text evidence="2">The sequence shown here is derived from an EMBL/GenBank/DDBJ whole genome shotgun (WGS) entry which is preliminary data.</text>
</comment>
<dbReference type="SUPFAM" id="SSF143422">
    <property type="entry name" value="Transposase IS200-like"/>
    <property type="match status" value="1"/>
</dbReference>
<dbReference type="AlphaFoldDB" id="G5GKW5"/>
<organism evidence="2 3">
    <name type="scientific">Johnsonella ignava ATCC 51276</name>
    <dbReference type="NCBI Taxonomy" id="679200"/>
    <lineage>
        <taxon>Bacteria</taxon>
        <taxon>Bacillati</taxon>
        <taxon>Bacillota</taxon>
        <taxon>Clostridia</taxon>
        <taxon>Lachnospirales</taxon>
        <taxon>Lachnospiraceae</taxon>
        <taxon>Johnsonella</taxon>
    </lineage>
</organism>